<dbReference type="GO" id="GO:0006352">
    <property type="term" value="P:DNA-templated transcription initiation"/>
    <property type="evidence" value="ECO:0007669"/>
    <property type="project" value="InterPro"/>
</dbReference>
<sequence>MPDAPSTSSEPPDELMQLVYGELRQLASAYLARERSDHTLQPTALVHEAFVKLSPQKKRWENRSQFIGVAAVAMRRILVDYARKHRSEKRGGGARRVELDLATMETTEGAIDLVRMDEALTGLAKLSARQAQVVELRFFGGLTNDEIAEVLAVSYRTVENDWRFARAWLKEQLGEGPG</sequence>
<feature type="domain" description="RNA polymerase sigma-70 ECF-like HTH" evidence="4">
    <location>
        <begin position="13"/>
        <end position="173"/>
    </location>
</feature>
<dbReference type="RefSeq" id="WP_145199785.1">
    <property type="nucleotide sequence ID" value="NZ_CP036434.1"/>
</dbReference>
<dbReference type="InterPro" id="IPR053812">
    <property type="entry name" value="HTH_Sigma70_ECF-like"/>
</dbReference>
<evidence type="ECO:0000313" key="5">
    <source>
        <dbReference type="EMBL" id="QDV07963.1"/>
    </source>
</evidence>
<reference evidence="5 6" key="1">
    <citation type="submission" date="2019-02" db="EMBL/GenBank/DDBJ databases">
        <title>Deep-cultivation of Planctomycetes and their phenomic and genomic characterization uncovers novel biology.</title>
        <authorList>
            <person name="Wiegand S."/>
            <person name="Jogler M."/>
            <person name="Boedeker C."/>
            <person name="Pinto D."/>
            <person name="Vollmers J."/>
            <person name="Rivas-Marin E."/>
            <person name="Kohn T."/>
            <person name="Peeters S.H."/>
            <person name="Heuer A."/>
            <person name="Rast P."/>
            <person name="Oberbeckmann S."/>
            <person name="Bunk B."/>
            <person name="Jeske O."/>
            <person name="Meyerdierks A."/>
            <person name="Storesund J.E."/>
            <person name="Kallscheuer N."/>
            <person name="Luecker S."/>
            <person name="Lage O.M."/>
            <person name="Pohl T."/>
            <person name="Merkel B.J."/>
            <person name="Hornburger P."/>
            <person name="Mueller R.-W."/>
            <person name="Bruemmer F."/>
            <person name="Labrenz M."/>
            <person name="Spormann A.M."/>
            <person name="Op den Camp H."/>
            <person name="Overmann J."/>
            <person name="Amann R."/>
            <person name="Jetten M.S.M."/>
            <person name="Mascher T."/>
            <person name="Medema M.H."/>
            <person name="Devos D.P."/>
            <person name="Kaster A.-K."/>
            <person name="Ovreas L."/>
            <person name="Rohde M."/>
            <person name="Galperin M.Y."/>
            <person name="Jogler C."/>
        </authorList>
    </citation>
    <scope>NUCLEOTIDE SEQUENCE [LARGE SCALE GENOMIC DNA]</scope>
    <source>
        <strain evidence="5 6">Poly30</strain>
    </source>
</reference>
<evidence type="ECO:0000313" key="6">
    <source>
        <dbReference type="Proteomes" id="UP000320390"/>
    </source>
</evidence>
<dbReference type="EMBL" id="CP036434">
    <property type="protein sequence ID" value="QDV07963.1"/>
    <property type="molecule type" value="Genomic_DNA"/>
</dbReference>
<name>A0A518EV43_9BACT</name>
<keyword evidence="2" id="KW-0731">Sigma factor</keyword>
<dbReference type="SUPFAM" id="SSF88659">
    <property type="entry name" value="Sigma3 and sigma4 domains of RNA polymerase sigma factors"/>
    <property type="match status" value="1"/>
</dbReference>
<dbReference type="InterPro" id="IPR013324">
    <property type="entry name" value="RNA_pol_sigma_r3/r4-like"/>
</dbReference>
<dbReference type="Proteomes" id="UP000320390">
    <property type="component" value="Chromosome"/>
</dbReference>
<dbReference type="GO" id="GO:0016987">
    <property type="term" value="F:sigma factor activity"/>
    <property type="evidence" value="ECO:0007669"/>
    <property type="project" value="UniProtKB-KW"/>
</dbReference>
<dbReference type="Gene3D" id="1.10.10.10">
    <property type="entry name" value="Winged helix-like DNA-binding domain superfamily/Winged helix DNA-binding domain"/>
    <property type="match status" value="1"/>
</dbReference>
<dbReference type="NCBIfam" id="TIGR02999">
    <property type="entry name" value="Sig-70_X6"/>
    <property type="match status" value="1"/>
</dbReference>
<dbReference type="InterPro" id="IPR039425">
    <property type="entry name" value="RNA_pol_sigma-70-like"/>
</dbReference>
<evidence type="ECO:0000256" key="3">
    <source>
        <dbReference type="ARBA" id="ARBA00023163"/>
    </source>
</evidence>
<dbReference type="AlphaFoldDB" id="A0A518EV43"/>
<dbReference type="NCBIfam" id="TIGR02937">
    <property type="entry name" value="sigma70-ECF"/>
    <property type="match status" value="1"/>
</dbReference>
<keyword evidence="6" id="KW-1185">Reference proteome</keyword>
<evidence type="ECO:0000256" key="2">
    <source>
        <dbReference type="ARBA" id="ARBA00023082"/>
    </source>
</evidence>
<evidence type="ECO:0000256" key="1">
    <source>
        <dbReference type="ARBA" id="ARBA00023015"/>
    </source>
</evidence>
<dbReference type="InterPro" id="IPR014284">
    <property type="entry name" value="RNA_pol_sigma-70_dom"/>
</dbReference>
<proteinExistence type="predicted"/>
<organism evidence="5 6">
    <name type="scientific">Saltatorellus ferox</name>
    <dbReference type="NCBI Taxonomy" id="2528018"/>
    <lineage>
        <taxon>Bacteria</taxon>
        <taxon>Pseudomonadati</taxon>
        <taxon>Planctomycetota</taxon>
        <taxon>Planctomycetia</taxon>
        <taxon>Planctomycetia incertae sedis</taxon>
        <taxon>Saltatorellus</taxon>
    </lineage>
</organism>
<dbReference type="Pfam" id="PF07638">
    <property type="entry name" value="Sigma70_ECF"/>
    <property type="match status" value="1"/>
</dbReference>
<dbReference type="PANTHER" id="PTHR43133:SF39">
    <property type="entry name" value="SIMILAR TO RNA POLYMERASE SIGMA-E FACTOR"/>
    <property type="match status" value="1"/>
</dbReference>
<keyword evidence="1" id="KW-0805">Transcription regulation</keyword>
<gene>
    <name evidence="5" type="ORF">Poly30_34990</name>
</gene>
<accession>A0A518EV43</accession>
<evidence type="ECO:0000259" key="4">
    <source>
        <dbReference type="Pfam" id="PF07638"/>
    </source>
</evidence>
<dbReference type="PANTHER" id="PTHR43133">
    <property type="entry name" value="RNA POLYMERASE ECF-TYPE SIGMA FACTO"/>
    <property type="match status" value="1"/>
</dbReference>
<dbReference type="InterPro" id="IPR011517">
    <property type="entry name" value="RNA_pol_sigma70_ECF-like"/>
</dbReference>
<protein>
    <submittedName>
        <fullName evidence="5">RNA polymerase sigma factor</fullName>
    </submittedName>
</protein>
<keyword evidence="3" id="KW-0804">Transcription</keyword>
<dbReference type="OrthoDB" id="278371at2"/>
<dbReference type="InterPro" id="IPR036388">
    <property type="entry name" value="WH-like_DNA-bd_sf"/>
</dbReference>